<dbReference type="InterPro" id="IPR002104">
    <property type="entry name" value="Integrase_catalytic"/>
</dbReference>
<protein>
    <submittedName>
        <fullName evidence="3">Tyrosine-type recombinase/integrase</fullName>
    </submittedName>
</protein>
<organism evidence="3 4">
    <name type="scientific">Candidatus Oscillibacter excrementigallinarum</name>
    <dbReference type="NCBI Taxonomy" id="2838716"/>
    <lineage>
        <taxon>Bacteria</taxon>
        <taxon>Bacillati</taxon>
        <taxon>Bacillota</taxon>
        <taxon>Clostridia</taxon>
        <taxon>Eubacteriales</taxon>
        <taxon>Oscillospiraceae</taxon>
        <taxon>Oscillibacter</taxon>
    </lineage>
</organism>
<dbReference type="SUPFAM" id="SSF56349">
    <property type="entry name" value="DNA breaking-rejoining enzymes"/>
    <property type="match status" value="1"/>
</dbReference>
<sequence>MYFTRRWSKLGGIRSNPTDLCDLRRVRRKEIHPLEQDEIAAFRKAIEGCKHELVYRVTLFTGMRQGEILGLAWDGVDFQHNALYVNKQCRPIGPRDYRLYAGCLRAYRS</sequence>
<dbReference type="InterPro" id="IPR013762">
    <property type="entry name" value="Integrase-like_cat_sf"/>
</dbReference>
<evidence type="ECO:0000256" key="1">
    <source>
        <dbReference type="ARBA" id="ARBA00023172"/>
    </source>
</evidence>
<dbReference type="PROSITE" id="PS51898">
    <property type="entry name" value="TYR_RECOMBINASE"/>
    <property type="match status" value="1"/>
</dbReference>
<keyword evidence="1" id="KW-0233">DNA recombination</keyword>
<dbReference type="GO" id="GO:0003677">
    <property type="term" value="F:DNA binding"/>
    <property type="evidence" value="ECO:0007669"/>
    <property type="project" value="InterPro"/>
</dbReference>
<feature type="domain" description="Tyr recombinase" evidence="2">
    <location>
        <begin position="29"/>
        <end position="109"/>
    </location>
</feature>
<dbReference type="Proteomes" id="UP000823824">
    <property type="component" value="Unassembled WGS sequence"/>
</dbReference>
<dbReference type="AlphaFoldDB" id="A0A9D2LIZ2"/>
<evidence type="ECO:0000313" key="4">
    <source>
        <dbReference type="Proteomes" id="UP000823824"/>
    </source>
</evidence>
<dbReference type="GO" id="GO:0015074">
    <property type="term" value="P:DNA integration"/>
    <property type="evidence" value="ECO:0007669"/>
    <property type="project" value="InterPro"/>
</dbReference>
<dbReference type="EMBL" id="DWZJ01000055">
    <property type="protein sequence ID" value="HJB13406.1"/>
    <property type="molecule type" value="Genomic_DNA"/>
</dbReference>
<reference evidence="3" key="1">
    <citation type="journal article" date="2021" name="PeerJ">
        <title>Extensive microbial diversity within the chicken gut microbiome revealed by metagenomics and culture.</title>
        <authorList>
            <person name="Gilroy R."/>
            <person name="Ravi A."/>
            <person name="Getino M."/>
            <person name="Pursley I."/>
            <person name="Horton D.L."/>
            <person name="Alikhan N.F."/>
            <person name="Baker D."/>
            <person name="Gharbi K."/>
            <person name="Hall N."/>
            <person name="Watson M."/>
            <person name="Adriaenssens E.M."/>
            <person name="Foster-Nyarko E."/>
            <person name="Jarju S."/>
            <person name="Secka A."/>
            <person name="Antonio M."/>
            <person name="Oren A."/>
            <person name="Chaudhuri R.R."/>
            <person name="La Ragione R."/>
            <person name="Hildebrand F."/>
            <person name="Pallen M.J."/>
        </authorList>
    </citation>
    <scope>NUCLEOTIDE SEQUENCE</scope>
    <source>
        <strain evidence="3">ChiBcec18-1249</strain>
    </source>
</reference>
<comment type="caution">
    <text evidence="3">The sequence shown here is derived from an EMBL/GenBank/DDBJ whole genome shotgun (WGS) entry which is preliminary data.</text>
</comment>
<accession>A0A9D2LIZ2</accession>
<name>A0A9D2LIZ2_9FIRM</name>
<dbReference type="InterPro" id="IPR011010">
    <property type="entry name" value="DNA_brk_join_enz"/>
</dbReference>
<evidence type="ECO:0000313" key="3">
    <source>
        <dbReference type="EMBL" id="HJB13406.1"/>
    </source>
</evidence>
<dbReference type="GO" id="GO:0006310">
    <property type="term" value="P:DNA recombination"/>
    <property type="evidence" value="ECO:0007669"/>
    <property type="project" value="UniProtKB-KW"/>
</dbReference>
<proteinExistence type="predicted"/>
<evidence type="ECO:0000259" key="2">
    <source>
        <dbReference type="PROSITE" id="PS51898"/>
    </source>
</evidence>
<gene>
    <name evidence="3" type="ORF">H9787_06825</name>
</gene>
<reference evidence="3" key="2">
    <citation type="submission" date="2021-04" db="EMBL/GenBank/DDBJ databases">
        <authorList>
            <person name="Gilroy R."/>
        </authorList>
    </citation>
    <scope>NUCLEOTIDE SEQUENCE</scope>
    <source>
        <strain evidence="3">ChiBcec18-1249</strain>
    </source>
</reference>
<dbReference type="Gene3D" id="1.10.443.10">
    <property type="entry name" value="Intergrase catalytic core"/>
    <property type="match status" value="1"/>
</dbReference>